<proteinExistence type="predicted"/>
<dbReference type="RefSeq" id="WP_044838055.1">
    <property type="nucleotide sequence ID" value="NZ_CP059733.1"/>
</dbReference>
<protein>
    <submittedName>
        <fullName evidence="2">Type I addiction module toxin, SymE family</fullName>
    </submittedName>
</protein>
<sequence length="94" mass="10345">MAEYHHTPELPPAKAKYPATRQLTVLKTLSNSSVKGARPGINYLPVNLEPCIVLRGKWFKDAGFTIDEKVTVTVNQGELTIKLNQALLTQGGKQ</sequence>
<dbReference type="Proteomes" id="UP000032352">
    <property type="component" value="Chromosome"/>
</dbReference>
<evidence type="ECO:0000259" key="1">
    <source>
        <dbReference type="Pfam" id="PF08845"/>
    </source>
</evidence>
<dbReference type="EMBL" id="CP059733">
    <property type="protein sequence ID" value="WDE04574.1"/>
    <property type="molecule type" value="Genomic_DNA"/>
</dbReference>
<dbReference type="GO" id="GO:0016788">
    <property type="term" value="F:hydrolase activity, acting on ester bonds"/>
    <property type="evidence" value="ECO:0007669"/>
    <property type="project" value="InterPro"/>
</dbReference>
<reference evidence="2 3" key="1">
    <citation type="journal article" date="2015" name="Genome Announc.">
        <title>Draft Genome Sequences of Marine Isolates of Thalassomonas viridans and Thalassomonas actiniarum.</title>
        <authorList>
            <person name="Olonade I."/>
            <person name="van Zyl L.J."/>
            <person name="Trindade M."/>
        </authorList>
    </citation>
    <scope>NUCLEOTIDE SEQUENCE [LARGE SCALE GENOMIC DNA]</scope>
    <source>
        <strain evidence="2 3">XOM25</strain>
    </source>
</reference>
<evidence type="ECO:0000313" key="3">
    <source>
        <dbReference type="Proteomes" id="UP000032352"/>
    </source>
</evidence>
<keyword evidence="3" id="KW-1185">Reference proteome</keyword>
<accession>A0AAF0C971</accession>
<name>A0AAF0C971_9GAMM</name>
<evidence type="ECO:0000313" key="2">
    <source>
        <dbReference type="EMBL" id="WDE04574.1"/>
    </source>
</evidence>
<dbReference type="Pfam" id="PF08845">
    <property type="entry name" value="SymE_toxin"/>
    <property type="match status" value="1"/>
</dbReference>
<dbReference type="KEGG" id="tvd:SG34_025110"/>
<dbReference type="GO" id="GO:0005737">
    <property type="term" value="C:cytoplasm"/>
    <property type="evidence" value="ECO:0007669"/>
    <property type="project" value="InterPro"/>
</dbReference>
<feature type="domain" description="Toxin SymE-like" evidence="1">
    <location>
        <begin position="46"/>
        <end position="82"/>
    </location>
</feature>
<dbReference type="GO" id="GO:0016070">
    <property type="term" value="P:RNA metabolic process"/>
    <property type="evidence" value="ECO:0007669"/>
    <property type="project" value="InterPro"/>
</dbReference>
<reference evidence="2 3" key="2">
    <citation type="journal article" date="2022" name="Mar. Drugs">
        <title>Bioassay-Guided Fractionation Leads to the Detection of Cholic Acid Generated by the Rare Thalassomonas sp.</title>
        <authorList>
            <person name="Pheiffer F."/>
            <person name="Schneider Y.K."/>
            <person name="Hansen E.H."/>
            <person name="Andersen J.H."/>
            <person name="Isaksson J."/>
            <person name="Busche T."/>
            <person name="R C."/>
            <person name="Kalinowski J."/>
            <person name="Zyl L.V."/>
            <person name="Trindade M."/>
        </authorList>
    </citation>
    <scope>NUCLEOTIDE SEQUENCE [LARGE SCALE GENOMIC DNA]</scope>
    <source>
        <strain evidence="2 3">XOM25</strain>
    </source>
</reference>
<organism evidence="2 3">
    <name type="scientific">Thalassomonas viridans</name>
    <dbReference type="NCBI Taxonomy" id="137584"/>
    <lineage>
        <taxon>Bacteria</taxon>
        <taxon>Pseudomonadati</taxon>
        <taxon>Pseudomonadota</taxon>
        <taxon>Gammaproteobacteria</taxon>
        <taxon>Alteromonadales</taxon>
        <taxon>Colwelliaceae</taxon>
        <taxon>Thalassomonas</taxon>
    </lineage>
</organism>
<dbReference type="AlphaFoldDB" id="A0AAF0C971"/>
<dbReference type="GO" id="GO:0003723">
    <property type="term" value="F:RNA binding"/>
    <property type="evidence" value="ECO:0007669"/>
    <property type="project" value="InterPro"/>
</dbReference>
<gene>
    <name evidence="2" type="ORF">SG34_025110</name>
</gene>
<dbReference type="InterPro" id="IPR014944">
    <property type="entry name" value="Toxin_SymE-like"/>
</dbReference>